<organism evidence="3 4">
    <name type="scientific">miscellaneous Crenarchaeota group-1 archaeon SG8-32-1</name>
    <dbReference type="NCBI Taxonomy" id="1685124"/>
    <lineage>
        <taxon>Archaea</taxon>
        <taxon>Candidatus Bathyarchaeota</taxon>
        <taxon>MCG-1</taxon>
    </lineage>
</organism>
<name>A0A0M0BNG4_9ARCH</name>
<dbReference type="Gene3D" id="3.40.5.50">
    <property type="match status" value="1"/>
</dbReference>
<dbReference type="AlphaFoldDB" id="A0A0M0BNG4"/>
<evidence type="ECO:0000259" key="2">
    <source>
        <dbReference type="Pfam" id="PF22090"/>
    </source>
</evidence>
<evidence type="ECO:0000313" key="4">
    <source>
        <dbReference type="Proteomes" id="UP000037237"/>
    </source>
</evidence>
<dbReference type="Pfam" id="PF22090">
    <property type="entry name" value="Gins51_C"/>
    <property type="match status" value="1"/>
</dbReference>
<sequence>MFYDELYEIWKNEKVRENEIQLLPNNFYSRIAVYIKKMKEENRMLDRKTTKAKLLENEFKNAKIMVGELFLTRYRKFQSMDFGKEIISKNALTEEEKKLYGEVSSFAEVCHVFYKDLLCGRLLKIGKGGQQMMIVLRFVKEIPALVGADMKTYGPFNPEDIATLPPENARILIKQGVAVQIDSN</sequence>
<evidence type="ECO:0000256" key="1">
    <source>
        <dbReference type="SAM" id="Coils"/>
    </source>
</evidence>
<comment type="caution">
    <text evidence="3">The sequence shown here is derived from an EMBL/GenBank/DDBJ whole genome shotgun (WGS) entry which is preliminary data.</text>
</comment>
<dbReference type="Proteomes" id="UP000037237">
    <property type="component" value="Unassembled WGS sequence"/>
</dbReference>
<gene>
    <name evidence="3" type="ORF">AC477_05360</name>
</gene>
<accession>A0A0M0BNG4</accession>
<proteinExistence type="predicted"/>
<dbReference type="InterPro" id="IPR054314">
    <property type="entry name" value="Gins51_C"/>
</dbReference>
<dbReference type="CDD" id="cd11714">
    <property type="entry name" value="GINS_A_archaea"/>
    <property type="match status" value="1"/>
</dbReference>
<dbReference type="EMBL" id="LFWU01000139">
    <property type="protein sequence ID" value="KON29939.1"/>
    <property type="molecule type" value="Genomic_DNA"/>
</dbReference>
<feature type="domain" description="Gins51 C-terminal" evidence="2">
    <location>
        <begin position="135"/>
        <end position="179"/>
    </location>
</feature>
<evidence type="ECO:0000313" key="3">
    <source>
        <dbReference type="EMBL" id="KON29939.1"/>
    </source>
</evidence>
<protein>
    <recommendedName>
        <fullName evidence="2">Gins51 C-terminal domain-containing protein</fullName>
    </recommendedName>
</protein>
<keyword evidence="1" id="KW-0175">Coiled coil</keyword>
<dbReference type="CDD" id="cd21695">
    <property type="entry name" value="GINS_B_archaea_Gins51"/>
    <property type="match status" value="1"/>
</dbReference>
<reference evidence="3 4" key="1">
    <citation type="submission" date="2015-06" db="EMBL/GenBank/DDBJ databases">
        <title>New insights into the roles of widespread benthic archaea in carbon and nitrogen cycling.</title>
        <authorList>
            <person name="Lazar C.S."/>
            <person name="Baker B.J."/>
            <person name="Seitz K.W."/>
            <person name="Hyde A.S."/>
            <person name="Dick G.J."/>
            <person name="Hinrichs K.-U."/>
            <person name="Teske A.P."/>
        </authorList>
    </citation>
    <scope>NUCLEOTIDE SEQUENCE [LARGE SCALE GENOMIC DNA]</scope>
    <source>
        <strain evidence="3">SG8-32-1</strain>
    </source>
</reference>
<feature type="coiled-coil region" evidence="1">
    <location>
        <begin position="38"/>
        <end position="65"/>
    </location>
</feature>
<dbReference type="Gene3D" id="1.20.58.1030">
    <property type="match status" value="1"/>
</dbReference>